<dbReference type="SUPFAM" id="SSF47413">
    <property type="entry name" value="lambda repressor-like DNA-binding domains"/>
    <property type="match status" value="1"/>
</dbReference>
<dbReference type="RefSeq" id="WP_136541426.1">
    <property type="nucleotide sequence ID" value="NZ_STGU01000007.1"/>
</dbReference>
<dbReference type="EMBL" id="STGU01000007">
    <property type="protein sequence ID" value="THV34730.1"/>
    <property type="molecule type" value="Genomic_DNA"/>
</dbReference>
<evidence type="ECO:0000259" key="1">
    <source>
        <dbReference type="PROSITE" id="PS50943"/>
    </source>
</evidence>
<dbReference type="Proteomes" id="UP000307378">
    <property type="component" value="Unassembled WGS sequence"/>
</dbReference>
<dbReference type="GO" id="GO:0003677">
    <property type="term" value="F:DNA binding"/>
    <property type="evidence" value="ECO:0007669"/>
    <property type="project" value="InterPro"/>
</dbReference>
<evidence type="ECO:0000313" key="3">
    <source>
        <dbReference type="Proteomes" id="UP000307378"/>
    </source>
</evidence>
<evidence type="ECO:0000313" key="2">
    <source>
        <dbReference type="EMBL" id="THV34730.1"/>
    </source>
</evidence>
<dbReference type="PROSITE" id="PS50943">
    <property type="entry name" value="HTH_CROC1"/>
    <property type="match status" value="1"/>
</dbReference>
<dbReference type="InterPro" id="IPR010982">
    <property type="entry name" value="Lambda_DNA-bd_dom_sf"/>
</dbReference>
<name>A0A4S8PTI4_9HYPH</name>
<dbReference type="InterPro" id="IPR001387">
    <property type="entry name" value="Cro/C1-type_HTH"/>
</dbReference>
<dbReference type="Gene3D" id="1.10.260.40">
    <property type="entry name" value="lambda repressor-like DNA-binding domains"/>
    <property type="match status" value="1"/>
</dbReference>
<protein>
    <submittedName>
        <fullName evidence="2">Helix-turn-helix transcriptional regulator</fullName>
    </submittedName>
</protein>
<proteinExistence type="predicted"/>
<dbReference type="Pfam" id="PF01381">
    <property type="entry name" value="HTH_3"/>
    <property type="match status" value="1"/>
</dbReference>
<accession>A0A4S8PTI4</accession>
<sequence>MKTSFDFLVFRRFFVFMKSFAPPDALRAARALLRLSQQELSKKIQVTRQSISAAESDASAPLPTVSKMRRFYEDQGLQFLGVIDIDTGSINAAGVRWRPPDTFPPALTEASKYHAELHGTMFVAARCLLGASRVAVADHSAISLKDLAALEAGTRSGEAYHRLRSYYVQAGIEFMGTGEVRTGLYYGVGVRWANSEREFFDDGISDKGLSVGRA</sequence>
<comment type="caution">
    <text evidence="2">The sequence shown here is derived from an EMBL/GenBank/DDBJ whole genome shotgun (WGS) entry which is preliminary data.</text>
</comment>
<reference evidence="2 3" key="1">
    <citation type="submission" date="2019-04" db="EMBL/GenBank/DDBJ databases">
        <title>genome sequence of strain W3.</title>
        <authorList>
            <person name="Gao J."/>
            <person name="Sun J."/>
        </authorList>
    </citation>
    <scope>NUCLEOTIDE SEQUENCE [LARGE SCALE GENOMIC DNA]</scope>
    <source>
        <strain evidence="2 3">W3</strain>
    </source>
</reference>
<organism evidence="2 3">
    <name type="scientific">Rhizobium rosettiformans W3</name>
    <dbReference type="NCBI Taxonomy" id="538378"/>
    <lineage>
        <taxon>Bacteria</taxon>
        <taxon>Pseudomonadati</taxon>
        <taxon>Pseudomonadota</taxon>
        <taxon>Alphaproteobacteria</taxon>
        <taxon>Hyphomicrobiales</taxon>
        <taxon>Rhizobiaceae</taxon>
        <taxon>Rhizobium/Agrobacterium group</taxon>
        <taxon>Rhizobium</taxon>
    </lineage>
</organism>
<dbReference type="AlphaFoldDB" id="A0A4S8PTI4"/>
<gene>
    <name evidence="2" type="ORF">FAA86_13670</name>
</gene>
<feature type="domain" description="HTH cro/C1-type" evidence="1">
    <location>
        <begin position="26"/>
        <end position="61"/>
    </location>
</feature>